<protein>
    <submittedName>
        <fullName evidence="3">Shematrin-like protein 2</fullName>
    </submittedName>
</protein>
<organism evidence="2 3">
    <name type="scientific">Toxocara canis</name>
    <name type="common">Canine roundworm</name>
    <dbReference type="NCBI Taxonomy" id="6265"/>
    <lineage>
        <taxon>Eukaryota</taxon>
        <taxon>Metazoa</taxon>
        <taxon>Ecdysozoa</taxon>
        <taxon>Nematoda</taxon>
        <taxon>Chromadorea</taxon>
        <taxon>Rhabditida</taxon>
        <taxon>Spirurina</taxon>
        <taxon>Ascaridomorpha</taxon>
        <taxon>Ascaridoidea</taxon>
        <taxon>Toxocaridae</taxon>
        <taxon>Toxocara</taxon>
    </lineage>
</organism>
<reference evidence="1 2" key="2">
    <citation type="submission" date="2018-11" db="EMBL/GenBank/DDBJ databases">
        <authorList>
            <consortium name="Pathogen Informatics"/>
        </authorList>
    </citation>
    <scope>NUCLEOTIDE SEQUENCE [LARGE SCALE GENOMIC DNA]</scope>
</reference>
<evidence type="ECO:0000313" key="1">
    <source>
        <dbReference type="EMBL" id="VDM41896.1"/>
    </source>
</evidence>
<proteinExistence type="predicted"/>
<reference evidence="3" key="1">
    <citation type="submission" date="2016-06" db="UniProtKB">
        <authorList>
            <consortium name="WormBaseParasite"/>
        </authorList>
    </citation>
    <scope>IDENTIFICATION</scope>
</reference>
<sequence length="81" mass="8984">MLILLFEENTSFGAVKMYKEFGVYGPYGQYGIGPYGGFRGYGPYGPYKQHRYSPYDYGYGRRYRAGIIGPYGGGLIGALLG</sequence>
<dbReference type="EMBL" id="UYWY01020545">
    <property type="protein sequence ID" value="VDM41896.1"/>
    <property type="molecule type" value="Genomic_DNA"/>
</dbReference>
<dbReference type="AlphaFoldDB" id="A0A183UQ05"/>
<gene>
    <name evidence="1" type="ORF">TCNE_LOCUS10575</name>
</gene>
<evidence type="ECO:0000313" key="2">
    <source>
        <dbReference type="Proteomes" id="UP000050794"/>
    </source>
</evidence>
<name>A0A183UQ05_TOXCA</name>
<dbReference type="Proteomes" id="UP000050794">
    <property type="component" value="Unassembled WGS sequence"/>
</dbReference>
<accession>A0A183UQ05</accession>
<keyword evidence="2" id="KW-1185">Reference proteome</keyword>
<evidence type="ECO:0000313" key="3">
    <source>
        <dbReference type="WBParaSite" id="TCNE_0001057501-mRNA-1"/>
    </source>
</evidence>
<dbReference type="WBParaSite" id="TCNE_0001057501-mRNA-1">
    <property type="protein sequence ID" value="TCNE_0001057501-mRNA-1"/>
    <property type="gene ID" value="TCNE_0001057501"/>
</dbReference>